<dbReference type="OrthoDB" id="1632039at2"/>
<accession>A0A2S7K806</accession>
<dbReference type="PANTHER" id="PTHR30535">
    <property type="entry name" value="VITAMIN B12-BINDING PROTEIN"/>
    <property type="match status" value="1"/>
</dbReference>
<feature type="domain" description="Fe/B12 periplasmic-binding" evidence="2">
    <location>
        <begin position="22"/>
        <end position="268"/>
    </location>
</feature>
<dbReference type="SUPFAM" id="SSF53807">
    <property type="entry name" value="Helical backbone' metal receptor"/>
    <property type="match status" value="1"/>
</dbReference>
<dbReference type="Gene3D" id="3.40.50.1980">
    <property type="entry name" value="Nitrogenase molybdenum iron protein domain"/>
    <property type="match status" value="2"/>
</dbReference>
<dbReference type="EMBL" id="PJCH01000005">
    <property type="protein sequence ID" value="PQA88598.1"/>
    <property type="molecule type" value="Genomic_DNA"/>
</dbReference>
<dbReference type="AlphaFoldDB" id="A0A2S7K806"/>
<sequence>MIRLTVLLLALAAAFPAAAKPRAVSLDYCTDQYLLKLADKDQVLAVSRGADKDYSHLRAEAVNRKQIRPSREEVFALAPDLVLRQWGGGANAEKNFTAFGARVVSLGYPEDFEGVKDNIRLVADALGQEPRGEALIGEMEARLDALARTSDSKKRALYVTPGGVTAGAHTMIDAMIRAAGLVNVAAEEGESYWPALPAEEVLLAPPDFIVGGFFVSRDEDINHWSAARHPALKRLLEKTPSVQLPADLVSCAAWFSVDAAEMIAKGAE</sequence>
<organism evidence="3 4">
    <name type="scientific">Hyphococcus luteus</name>
    <dbReference type="NCBI Taxonomy" id="2058213"/>
    <lineage>
        <taxon>Bacteria</taxon>
        <taxon>Pseudomonadati</taxon>
        <taxon>Pseudomonadota</taxon>
        <taxon>Alphaproteobacteria</taxon>
        <taxon>Parvularculales</taxon>
        <taxon>Parvularculaceae</taxon>
        <taxon>Hyphococcus</taxon>
    </lineage>
</organism>
<dbReference type="InterPro" id="IPR050902">
    <property type="entry name" value="ABC_Transporter_SBP"/>
</dbReference>
<dbReference type="GO" id="GO:0071281">
    <property type="term" value="P:cellular response to iron ion"/>
    <property type="evidence" value="ECO:0007669"/>
    <property type="project" value="TreeGrafter"/>
</dbReference>
<keyword evidence="1" id="KW-0732">Signal</keyword>
<evidence type="ECO:0000313" key="4">
    <source>
        <dbReference type="Proteomes" id="UP000239504"/>
    </source>
</evidence>
<protein>
    <submittedName>
        <fullName evidence="3">Iron ABC transporter substrate-binding protein</fullName>
    </submittedName>
</protein>
<gene>
    <name evidence="3" type="ORF">CW354_09975</name>
</gene>
<evidence type="ECO:0000313" key="3">
    <source>
        <dbReference type="EMBL" id="PQA88598.1"/>
    </source>
</evidence>
<comment type="caution">
    <text evidence="3">The sequence shown here is derived from an EMBL/GenBank/DDBJ whole genome shotgun (WGS) entry which is preliminary data.</text>
</comment>
<dbReference type="PANTHER" id="PTHR30535:SF34">
    <property type="entry name" value="MOLYBDATE-BINDING PROTEIN MOLA"/>
    <property type="match status" value="1"/>
</dbReference>
<dbReference type="InterPro" id="IPR002491">
    <property type="entry name" value="ABC_transptr_periplasmic_BD"/>
</dbReference>
<keyword evidence="4" id="KW-1185">Reference proteome</keyword>
<evidence type="ECO:0000256" key="1">
    <source>
        <dbReference type="SAM" id="SignalP"/>
    </source>
</evidence>
<dbReference type="Pfam" id="PF01497">
    <property type="entry name" value="Peripla_BP_2"/>
    <property type="match status" value="1"/>
</dbReference>
<feature type="chain" id="PRO_5015764712" evidence="1">
    <location>
        <begin position="20"/>
        <end position="268"/>
    </location>
</feature>
<dbReference type="PROSITE" id="PS50983">
    <property type="entry name" value="FE_B12_PBP"/>
    <property type="match status" value="1"/>
</dbReference>
<feature type="signal peptide" evidence="1">
    <location>
        <begin position="1"/>
        <end position="19"/>
    </location>
</feature>
<name>A0A2S7K806_9PROT</name>
<dbReference type="Proteomes" id="UP000239504">
    <property type="component" value="Unassembled WGS sequence"/>
</dbReference>
<dbReference type="RefSeq" id="WP_104829841.1">
    <property type="nucleotide sequence ID" value="NZ_PJCH01000005.1"/>
</dbReference>
<evidence type="ECO:0000259" key="2">
    <source>
        <dbReference type="PROSITE" id="PS50983"/>
    </source>
</evidence>
<reference evidence="3 4" key="1">
    <citation type="submission" date="2017-12" db="EMBL/GenBank/DDBJ databases">
        <authorList>
            <person name="Hurst M.R.H."/>
        </authorList>
    </citation>
    <scope>NUCLEOTIDE SEQUENCE [LARGE SCALE GENOMIC DNA]</scope>
    <source>
        <strain evidence="3 4">SY-3-19</strain>
    </source>
</reference>
<proteinExistence type="predicted"/>